<evidence type="ECO:0000256" key="5">
    <source>
        <dbReference type="ARBA" id="ARBA00020164"/>
    </source>
</evidence>
<evidence type="ECO:0000256" key="3">
    <source>
        <dbReference type="ARBA" id="ARBA00007106"/>
    </source>
</evidence>
<dbReference type="PANTHER" id="PTHR35524:SF1">
    <property type="entry name" value="ALPHA-ACETOLACTATE DECARBOXYLASE"/>
    <property type="match status" value="1"/>
</dbReference>
<dbReference type="EMBL" id="JABXWR010000001">
    <property type="protein sequence ID" value="NVO66782.1"/>
    <property type="molecule type" value="Genomic_DNA"/>
</dbReference>
<dbReference type="UniPathway" id="UPA00626">
    <property type="reaction ID" value="UER00678"/>
</dbReference>
<keyword evidence="6" id="KW-0210">Decarboxylase</keyword>
<sequence>MWRISALLILLIVSAGFMVSSTVRWADDGEETAETIYQVSTIGALLEGVYDGVEEFGALTDRGDTGIGTPEGLDGEIVILDGEVWQIRGDGAVSQIDLATRTAFAAVTVFDEDIAFDLDGPVSLADLEAAIEDALPSPNHPVAVIVKGRFANLTTRSVDAQTRPYPPLVEVTASQHLFTFDRTEGTLVGFYLPQYMAGVNVVGFHLHYLSDDRTGGGHLLDCTADQVRVALDITPNLRLSLPEAGGFAAADLSGDRSGEVNAAERGRTTG</sequence>
<reference evidence="9 10" key="1">
    <citation type="submission" date="2020-06" db="EMBL/GenBank/DDBJ databases">
        <title>Methanofollis fontis sp. nov., a methanogen isolated from marine sediments near a cold seep at Four-Way Closure Ridge offshore southwestern Taiwan.</title>
        <authorList>
            <person name="Chen S.-C."/>
            <person name="Teng N.-H."/>
            <person name="Lin Y.-S."/>
            <person name="Lai M.-C."/>
            <person name="Chen H.-H."/>
            <person name="Wang C.-C."/>
        </authorList>
    </citation>
    <scope>NUCLEOTIDE SEQUENCE [LARGE SCALE GENOMIC DNA]</scope>
    <source>
        <strain evidence="9 10">DSM 2702</strain>
    </source>
</reference>
<organism evidence="9 10">
    <name type="scientific">Methanofollis tationis</name>
    <dbReference type="NCBI Taxonomy" id="81417"/>
    <lineage>
        <taxon>Archaea</taxon>
        <taxon>Methanobacteriati</taxon>
        <taxon>Methanobacteriota</taxon>
        <taxon>Stenosarchaea group</taxon>
        <taxon>Methanomicrobia</taxon>
        <taxon>Methanomicrobiales</taxon>
        <taxon>Methanomicrobiaceae</taxon>
        <taxon>Methanofollis</taxon>
    </lineage>
</organism>
<evidence type="ECO:0000256" key="2">
    <source>
        <dbReference type="ARBA" id="ARBA00005170"/>
    </source>
</evidence>
<comment type="pathway">
    <text evidence="2">Polyol metabolism; (R,R)-butane-2,3-diol biosynthesis; (R,R)-butane-2,3-diol from pyruvate: step 2/3.</text>
</comment>
<evidence type="ECO:0000256" key="4">
    <source>
        <dbReference type="ARBA" id="ARBA00013204"/>
    </source>
</evidence>
<evidence type="ECO:0000256" key="8">
    <source>
        <dbReference type="ARBA" id="ARBA00023239"/>
    </source>
</evidence>
<gene>
    <name evidence="9" type="primary">budA</name>
    <name evidence="9" type="ORF">HWN36_05525</name>
</gene>
<dbReference type="InterPro" id="IPR005128">
    <property type="entry name" value="Acetolactate_a_deCO2ase"/>
</dbReference>
<dbReference type="GO" id="GO:0045151">
    <property type="term" value="P:acetoin biosynthetic process"/>
    <property type="evidence" value="ECO:0007669"/>
    <property type="project" value="UniProtKB-KW"/>
</dbReference>
<dbReference type="NCBIfam" id="TIGR01252">
    <property type="entry name" value="acetolac_decarb"/>
    <property type="match status" value="1"/>
</dbReference>
<dbReference type="RefSeq" id="WP_176788449.1">
    <property type="nucleotide sequence ID" value="NZ_JABXWR010000001.1"/>
</dbReference>
<evidence type="ECO:0000256" key="7">
    <source>
        <dbReference type="ARBA" id="ARBA00023061"/>
    </source>
</evidence>
<dbReference type="EC" id="4.1.1.5" evidence="4"/>
<dbReference type="OrthoDB" id="81038at2157"/>
<keyword evidence="10" id="KW-1185">Reference proteome</keyword>
<evidence type="ECO:0000313" key="10">
    <source>
        <dbReference type="Proteomes" id="UP000570823"/>
    </source>
</evidence>
<protein>
    <recommendedName>
        <fullName evidence="5">Alpha-acetolactate decarboxylase</fullName>
        <ecNumber evidence="4">4.1.1.5</ecNumber>
    </recommendedName>
</protein>
<name>A0A7K4HNN9_9EURY</name>
<evidence type="ECO:0000313" key="9">
    <source>
        <dbReference type="EMBL" id="NVO66782.1"/>
    </source>
</evidence>
<comment type="caution">
    <text evidence="9">The sequence shown here is derived from an EMBL/GenBank/DDBJ whole genome shotgun (WGS) entry which is preliminary data.</text>
</comment>
<dbReference type="Gene3D" id="3.30.1330.80">
    <property type="entry name" value="Hypothetical protein, similar to alpha- acetolactate decarboxylase, domain 2"/>
    <property type="match status" value="2"/>
</dbReference>
<keyword evidence="7" id="KW-0005">Acetoin biosynthesis</keyword>
<dbReference type="GO" id="GO:0047605">
    <property type="term" value="F:acetolactate decarboxylase activity"/>
    <property type="evidence" value="ECO:0007669"/>
    <property type="project" value="UniProtKB-EC"/>
</dbReference>
<evidence type="ECO:0000256" key="6">
    <source>
        <dbReference type="ARBA" id="ARBA00022793"/>
    </source>
</evidence>
<dbReference type="CDD" id="cd17299">
    <property type="entry name" value="acetolactate_decarboxylase"/>
    <property type="match status" value="1"/>
</dbReference>
<dbReference type="PIRSF" id="PIRSF001332">
    <property type="entry name" value="Acetolac_decarb"/>
    <property type="match status" value="1"/>
</dbReference>
<dbReference type="Pfam" id="PF03306">
    <property type="entry name" value="AAL_decarboxy"/>
    <property type="match status" value="1"/>
</dbReference>
<dbReference type="AlphaFoldDB" id="A0A7K4HNN9"/>
<comment type="similarity">
    <text evidence="3">Belongs to the alpha-acetolactate decarboxylase family.</text>
</comment>
<proteinExistence type="inferred from homology"/>
<comment type="catalytic activity">
    <reaction evidence="1">
        <text>(2S)-2-acetolactate + H(+) = (R)-acetoin + CO2</text>
        <dbReference type="Rhea" id="RHEA:21580"/>
        <dbReference type="ChEBI" id="CHEBI:15378"/>
        <dbReference type="ChEBI" id="CHEBI:15686"/>
        <dbReference type="ChEBI" id="CHEBI:16526"/>
        <dbReference type="ChEBI" id="CHEBI:58476"/>
        <dbReference type="EC" id="4.1.1.5"/>
    </reaction>
</comment>
<dbReference type="Proteomes" id="UP000570823">
    <property type="component" value="Unassembled WGS sequence"/>
</dbReference>
<evidence type="ECO:0000256" key="1">
    <source>
        <dbReference type="ARBA" id="ARBA00001784"/>
    </source>
</evidence>
<accession>A0A7K4HNN9</accession>
<dbReference type="PANTHER" id="PTHR35524">
    <property type="entry name" value="ALPHA-ACETOLACTATE DECARBOXYLASE"/>
    <property type="match status" value="1"/>
</dbReference>
<keyword evidence="8 9" id="KW-0456">Lyase</keyword>
<dbReference type="SUPFAM" id="SSF117856">
    <property type="entry name" value="AF0104/ALDC/Ptd012-like"/>
    <property type="match status" value="1"/>
</dbReference>